<dbReference type="RefSeq" id="WP_160062058.1">
    <property type="nucleotide sequence ID" value="NZ_WUYX01000006.1"/>
</dbReference>
<keyword evidence="8" id="KW-1185">Reference proteome</keyword>
<reference evidence="7 8" key="1">
    <citation type="submission" date="2020-01" db="EMBL/GenBank/DDBJ databases">
        <title>Natronorubrum sp. JWXQ-INN 674 isolated from Inner Mongolia Autonomous Region of China.</title>
        <authorList>
            <person name="Xue Q."/>
        </authorList>
    </citation>
    <scope>NUCLEOTIDE SEQUENCE [LARGE SCALE GENOMIC DNA]</scope>
    <source>
        <strain evidence="7 8">JWXQ-INN-674</strain>
    </source>
</reference>
<dbReference type="OrthoDB" id="5812at2157"/>
<evidence type="ECO:0000313" key="8">
    <source>
        <dbReference type="Proteomes" id="UP000434101"/>
    </source>
</evidence>
<dbReference type="InterPro" id="IPR013746">
    <property type="entry name" value="HMG_CoA_synt_C_dom"/>
</dbReference>
<dbReference type="Pfam" id="PF01154">
    <property type="entry name" value="HMG_CoA_synt_N"/>
    <property type="match status" value="1"/>
</dbReference>
<feature type="domain" description="Hydroxymethylglutaryl-coenzyme A synthase N-terminal" evidence="5">
    <location>
        <begin position="4"/>
        <end position="175"/>
    </location>
</feature>
<dbReference type="GO" id="GO:0006084">
    <property type="term" value="P:acetyl-CoA metabolic process"/>
    <property type="evidence" value="ECO:0007669"/>
    <property type="project" value="InterPro"/>
</dbReference>
<proteinExistence type="inferred from homology"/>
<comment type="similarity">
    <text evidence="1">Belongs to the thiolase-like superfamily. HMG-CoA synthase family.</text>
</comment>
<evidence type="ECO:0000256" key="4">
    <source>
        <dbReference type="ARBA" id="ARBA00023315"/>
    </source>
</evidence>
<gene>
    <name evidence="7" type="ORF">GS429_01505</name>
</gene>
<dbReference type="NCBIfam" id="NF041302">
    <property type="entry name" value="HMG_CoAsyn_Halo"/>
    <property type="match status" value="1"/>
</dbReference>
<keyword evidence="4" id="KW-0012">Acyltransferase</keyword>
<dbReference type="InterPro" id="IPR016039">
    <property type="entry name" value="Thiolase-like"/>
</dbReference>
<dbReference type="PANTHER" id="PTHR43323">
    <property type="entry name" value="3-HYDROXY-3-METHYLGLUTARYL COENZYME A SYNTHASE"/>
    <property type="match status" value="1"/>
</dbReference>
<dbReference type="Proteomes" id="UP000434101">
    <property type="component" value="Unassembled WGS sequence"/>
</dbReference>
<evidence type="ECO:0000259" key="5">
    <source>
        <dbReference type="Pfam" id="PF01154"/>
    </source>
</evidence>
<protein>
    <submittedName>
        <fullName evidence="7">Hydroxymethylglutaryl-CoA synthase</fullName>
    </submittedName>
</protein>
<dbReference type="InterPro" id="IPR053544">
    <property type="entry name" value="HMG-CoA_Synthase-like"/>
</dbReference>
<organism evidence="7 8">
    <name type="scientific">Natronorubrum halalkaliphilum</name>
    <dbReference type="NCBI Taxonomy" id="2691917"/>
    <lineage>
        <taxon>Archaea</taxon>
        <taxon>Methanobacteriati</taxon>
        <taxon>Methanobacteriota</taxon>
        <taxon>Stenosarchaea group</taxon>
        <taxon>Halobacteria</taxon>
        <taxon>Halobacteriales</taxon>
        <taxon>Natrialbaceae</taxon>
        <taxon>Natronorubrum</taxon>
    </lineage>
</organism>
<dbReference type="AlphaFoldDB" id="A0A6B0VI43"/>
<dbReference type="GO" id="GO:0004421">
    <property type="term" value="F:hydroxymethylglutaryl-CoA synthase activity"/>
    <property type="evidence" value="ECO:0007669"/>
    <property type="project" value="InterPro"/>
</dbReference>
<comment type="caution">
    <text evidence="7">The sequence shown here is derived from an EMBL/GenBank/DDBJ whole genome shotgun (WGS) entry which is preliminary data.</text>
</comment>
<dbReference type="SUPFAM" id="SSF53901">
    <property type="entry name" value="Thiolase-like"/>
    <property type="match status" value="2"/>
</dbReference>
<evidence type="ECO:0000256" key="1">
    <source>
        <dbReference type="ARBA" id="ARBA00007061"/>
    </source>
</evidence>
<keyword evidence="3" id="KW-0414">Isoprene biosynthesis</keyword>
<accession>A0A6B0VI43</accession>
<dbReference type="Gene3D" id="3.40.47.10">
    <property type="match status" value="1"/>
</dbReference>
<dbReference type="CDD" id="cd00827">
    <property type="entry name" value="init_cond_enzymes"/>
    <property type="match status" value="1"/>
</dbReference>
<dbReference type="GO" id="GO:0010142">
    <property type="term" value="P:farnesyl diphosphate biosynthetic process, mevalonate pathway"/>
    <property type="evidence" value="ECO:0007669"/>
    <property type="project" value="InterPro"/>
</dbReference>
<evidence type="ECO:0000256" key="3">
    <source>
        <dbReference type="ARBA" id="ARBA00023229"/>
    </source>
</evidence>
<dbReference type="Pfam" id="PF08540">
    <property type="entry name" value="HMG_CoA_synt_C"/>
    <property type="match status" value="1"/>
</dbReference>
<dbReference type="EMBL" id="WUYX01000006">
    <property type="protein sequence ID" value="MXV60767.1"/>
    <property type="molecule type" value="Genomic_DNA"/>
</dbReference>
<dbReference type="PANTHER" id="PTHR43323:SF2">
    <property type="entry name" value="HYDROXYMETHYLGLUTARYL-COA SYNTHASE"/>
    <property type="match status" value="1"/>
</dbReference>
<name>A0A6B0VI43_9EURY</name>
<feature type="domain" description="Hydroxymethylglutaryl-coenzyme A synthase C-terminal" evidence="6">
    <location>
        <begin position="195"/>
        <end position="412"/>
    </location>
</feature>
<evidence type="ECO:0000313" key="7">
    <source>
        <dbReference type="EMBL" id="MXV60767.1"/>
    </source>
</evidence>
<evidence type="ECO:0000259" key="6">
    <source>
        <dbReference type="Pfam" id="PF08540"/>
    </source>
</evidence>
<evidence type="ECO:0000256" key="2">
    <source>
        <dbReference type="ARBA" id="ARBA00022679"/>
    </source>
</evidence>
<dbReference type="InterPro" id="IPR013528">
    <property type="entry name" value="HMG_CoA_synth_N"/>
</dbReference>
<sequence>MTAVGIDAIEIWTGNLKLDLPGTFAPEKGEDPEKYTKGLGLNASSFPDSYEDIVTMGANAAHRLMERKGLEPDDIGRIDVATESAFDNSKPVSTYVAGCLEQVYGEDFHHANKGERKFACIAGTQSLDDAYNWIRAGRNRGRGALVIATDTALYARGDAGEATQGAGAVAMYITEDPDLVELSTEQGYGSADETDFLKPNQQFPSVDGKRSVQVYLARMREALADFESVAGDTHPDQFAYIPFHTPFPGMVRKAGLLAYRHMIRDTNIEDELAEEIGRQPRSEAFEDDEAFRDALREYMDKLKDTETYQEWYEATIDPTLTLSREVGNWYTGSVHVARVSALKHGLENDLDLAGSKLLVGSYGSGAQAEGHAETIQDGWKDEIKALNVDEQLENRYDLSWADYEQVHDVHNHEMDVDVEEFTTPESEFVFDGWGRMGERKYRYVE</sequence>
<keyword evidence="2" id="KW-0808">Transferase</keyword>